<evidence type="ECO:0000259" key="2">
    <source>
        <dbReference type="PROSITE" id="PS51352"/>
    </source>
</evidence>
<dbReference type="PROSITE" id="PS51352">
    <property type="entry name" value="THIOREDOXIN_2"/>
    <property type="match status" value="1"/>
</dbReference>
<gene>
    <name evidence="3" type="ORF">RM530_14550</name>
</gene>
<dbReference type="Proteomes" id="UP001254608">
    <property type="component" value="Unassembled WGS sequence"/>
</dbReference>
<organism evidence="3 4">
    <name type="scientific">Banduia mediterranea</name>
    <dbReference type="NCBI Taxonomy" id="3075609"/>
    <lineage>
        <taxon>Bacteria</taxon>
        <taxon>Pseudomonadati</taxon>
        <taxon>Pseudomonadota</taxon>
        <taxon>Gammaproteobacteria</taxon>
        <taxon>Nevskiales</taxon>
        <taxon>Algiphilaceae</taxon>
        <taxon>Banduia</taxon>
    </lineage>
</organism>
<dbReference type="SUPFAM" id="SSF52833">
    <property type="entry name" value="Thioredoxin-like"/>
    <property type="match status" value="1"/>
</dbReference>
<dbReference type="Gene3D" id="3.40.30.10">
    <property type="entry name" value="Glutaredoxin"/>
    <property type="match status" value="1"/>
</dbReference>
<feature type="domain" description="Thioredoxin" evidence="2">
    <location>
        <begin position="94"/>
        <end position="252"/>
    </location>
</feature>
<keyword evidence="4" id="KW-1185">Reference proteome</keyword>
<sequence length="270" mass="29334">MRRLLLAATVAVLPAIVLGDDAKPQWFRLHAEGWFWYVEPPPAEETPPPDTPVDAAPPIDLDPMARVQQQRKALERAMALAVLEPTPEHLRAYLQLNQALMAQSQAFAETWKQVVWTTPSLDYGLVSPTGAAARTQADLKAAGQRTQLSTAADRYGLLFFFRGDCPFCHQFAPVLSRFATDHGFTVIPVSLDGGVLPEYPQPRSNFDAAARLEVSAYPAVYLLDPATRKVAPAVFGAVGYSELAQRLSAAIAALEDQAQGGLDVAGRLMP</sequence>
<name>A0ABU2WLZ0_9GAMM</name>
<dbReference type="InterPro" id="IPR036249">
    <property type="entry name" value="Thioredoxin-like_sf"/>
</dbReference>
<dbReference type="InterPro" id="IPR039555">
    <property type="entry name" value="TraF/TrbB"/>
</dbReference>
<evidence type="ECO:0000313" key="3">
    <source>
        <dbReference type="EMBL" id="MDT0498568.1"/>
    </source>
</evidence>
<dbReference type="InterPro" id="IPR013766">
    <property type="entry name" value="Thioredoxin_domain"/>
</dbReference>
<protein>
    <submittedName>
        <fullName evidence="3">Conjugal transfer protein TraF</fullName>
    </submittedName>
</protein>
<accession>A0ABU2WLZ0</accession>
<keyword evidence="1" id="KW-0732">Signal</keyword>
<proteinExistence type="predicted"/>
<dbReference type="EMBL" id="JAVRIC010000023">
    <property type="protein sequence ID" value="MDT0498568.1"/>
    <property type="molecule type" value="Genomic_DNA"/>
</dbReference>
<comment type="caution">
    <text evidence="3">The sequence shown here is derived from an EMBL/GenBank/DDBJ whole genome shotgun (WGS) entry which is preliminary data.</text>
</comment>
<dbReference type="RefSeq" id="WP_311365978.1">
    <property type="nucleotide sequence ID" value="NZ_JAVRIC010000023.1"/>
</dbReference>
<feature type="signal peptide" evidence="1">
    <location>
        <begin position="1"/>
        <end position="19"/>
    </location>
</feature>
<evidence type="ECO:0000313" key="4">
    <source>
        <dbReference type="Proteomes" id="UP001254608"/>
    </source>
</evidence>
<reference evidence="3 4" key="1">
    <citation type="submission" date="2023-09" db="EMBL/GenBank/DDBJ databases">
        <authorList>
            <person name="Rey-Velasco X."/>
        </authorList>
    </citation>
    <scope>NUCLEOTIDE SEQUENCE [LARGE SCALE GENOMIC DNA]</scope>
    <source>
        <strain evidence="3 4">W345</strain>
    </source>
</reference>
<dbReference type="Pfam" id="PF13728">
    <property type="entry name" value="TraF"/>
    <property type="match status" value="1"/>
</dbReference>
<evidence type="ECO:0000256" key="1">
    <source>
        <dbReference type="SAM" id="SignalP"/>
    </source>
</evidence>
<feature type="chain" id="PRO_5047336811" evidence="1">
    <location>
        <begin position="20"/>
        <end position="270"/>
    </location>
</feature>